<proteinExistence type="predicted"/>
<dbReference type="Proteomes" id="UP001140560">
    <property type="component" value="Unassembled WGS sequence"/>
</dbReference>
<dbReference type="PROSITE" id="PS50865">
    <property type="entry name" value="ZF_MYND_2"/>
    <property type="match status" value="1"/>
</dbReference>
<reference evidence="6" key="1">
    <citation type="submission" date="2022-10" db="EMBL/GenBank/DDBJ databases">
        <title>Tapping the CABI collections for fungal endophytes: first genome assemblies for Collariella, Neodidymelliopsis, Ascochyta clinopodiicola, Didymella pomorum, Didymosphaeria variabile, Neocosmospora piperis and Neocucurbitaria cava.</title>
        <authorList>
            <person name="Hill R."/>
        </authorList>
    </citation>
    <scope>NUCLEOTIDE SEQUENCE</scope>
    <source>
        <strain evidence="6">IMI 356814</strain>
    </source>
</reference>
<dbReference type="PROSITE" id="PS01360">
    <property type="entry name" value="ZF_MYND_1"/>
    <property type="match status" value="1"/>
</dbReference>
<keyword evidence="7" id="KW-1185">Reference proteome</keyword>
<keyword evidence="3" id="KW-0862">Zinc</keyword>
<keyword evidence="1" id="KW-0479">Metal-binding</keyword>
<evidence type="ECO:0000256" key="2">
    <source>
        <dbReference type="ARBA" id="ARBA00022771"/>
    </source>
</evidence>
<dbReference type="Pfam" id="PF01753">
    <property type="entry name" value="zf-MYND"/>
    <property type="match status" value="1"/>
</dbReference>
<accession>A0A9W9CJ20</accession>
<dbReference type="InterPro" id="IPR052839">
    <property type="entry name" value="Mito_gene_expr_regulator"/>
</dbReference>
<dbReference type="Pfam" id="PF20179">
    <property type="entry name" value="MSS51_C"/>
    <property type="match status" value="1"/>
</dbReference>
<organism evidence="6 7">
    <name type="scientific">Neocucurbitaria cava</name>
    <dbReference type="NCBI Taxonomy" id="798079"/>
    <lineage>
        <taxon>Eukaryota</taxon>
        <taxon>Fungi</taxon>
        <taxon>Dikarya</taxon>
        <taxon>Ascomycota</taxon>
        <taxon>Pezizomycotina</taxon>
        <taxon>Dothideomycetes</taxon>
        <taxon>Pleosporomycetidae</taxon>
        <taxon>Pleosporales</taxon>
        <taxon>Pleosporineae</taxon>
        <taxon>Cucurbitariaceae</taxon>
        <taxon>Neocucurbitaria</taxon>
    </lineage>
</organism>
<evidence type="ECO:0000256" key="4">
    <source>
        <dbReference type="PROSITE-ProRule" id="PRU00134"/>
    </source>
</evidence>
<dbReference type="AlphaFoldDB" id="A0A9W9CJ20"/>
<sequence length="450" mass="50822">MPAKCKERERILAAGAVDIPHLPLGAVRGYLCFRCFEPSNNILKCGSCRRAGYCSKACQKLDWSALHKKQCKLLGQINELELEDYQNSRTWSEYTRSLKRYIRLVRAQSPVENTSFIIQAQPYCSSCYRSALQLANRQINLKPCAKCRLVHTHAEIENFRINLFEETGQASVTTCTDAPRATHLPLKGSPGWYDYYVRISDKSMVKGKISSDFKKSTGSAPPAEREFQERGRLFLLLGTDTLTMPLTIVSALEDMSWSTKDTLKIHIVGATGREFLAMSSFEEILHLLPSLKTLHITGIGPSAWLDNEASQGYMPSRDSACCPDCQSAGRKRSLASYKGLYHDFAKASFYEKPDLIVAFNSGCADGDDAETAWDQTIRHIVDSGIPSLFTTYNAEEAEHERAKMKSLGAKFLVEPGENKWKGLVPQPEFLDREFEMWFQNFWRYVIQGKV</sequence>
<dbReference type="PANTHER" id="PTHR46920:SF1">
    <property type="entry name" value="PROTEIN MSS51 HOMOLOG, MITOCHONDRIAL-RELATED"/>
    <property type="match status" value="1"/>
</dbReference>
<dbReference type="OrthoDB" id="432970at2759"/>
<evidence type="ECO:0000256" key="1">
    <source>
        <dbReference type="ARBA" id="ARBA00022723"/>
    </source>
</evidence>
<dbReference type="InterPro" id="IPR002893">
    <property type="entry name" value="Znf_MYND"/>
</dbReference>
<keyword evidence="2 4" id="KW-0863">Zinc-finger</keyword>
<evidence type="ECO:0000313" key="7">
    <source>
        <dbReference type="Proteomes" id="UP001140560"/>
    </source>
</evidence>
<dbReference type="Gene3D" id="6.10.140.2220">
    <property type="match status" value="1"/>
</dbReference>
<comment type="caution">
    <text evidence="6">The sequence shown here is derived from an EMBL/GenBank/DDBJ whole genome shotgun (WGS) entry which is preliminary data.</text>
</comment>
<dbReference type="PANTHER" id="PTHR46920">
    <property type="match status" value="1"/>
</dbReference>
<protein>
    <recommendedName>
        <fullName evidence="5">MYND-type domain-containing protein</fullName>
    </recommendedName>
</protein>
<feature type="domain" description="MYND-type" evidence="5">
    <location>
        <begin position="32"/>
        <end position="71"/>
    </location>
</feature>
<dbReference type="InterPro" id="IPR046824">
    <property type="entry name" value="Mss51-like_C"/>
</dbReference>
<evidence type="ECO:0000256" key="3">
    <source>
        <dbReference type="ARBA" id="ARBA00022833"/>
    </source>
</evidence>
<evidence type="ECO:0000313" key="6">
    <source>
        <dbReference type="EMBL" id="KAJ4364984.1"/>
    </source>
</evidence>
<evidence type="ECO:0000259" key="5">
    <source>
        <dbReference type="PROSITE" id="PS50865"/>
    </source>
</evidence>
<name>A0A9W9CJ20_9PLEO</name>
<dbReference type="GO" id="GO:0008270">
    <property type="term" value="F:zinc ion binding"/>
    <property type="evidence" value="ECO:0007669"/>
    <property type="project" value="UniProtKB-KW"/>
</dbReference>
<gene>
    <name evidence="6" type="ORF">N0V83_008600</name>
</gene>
<dbReference type="EMBL" id="JAPEUY010000016">
    <property type="protein sequence ID" value="KAJ4364984.1"/>
    <property type="molecule type" value="Genomic_DNA"/>
</dbReference>
<dbReference type="SUPFAM" id="SSF144232">
    <property type="entry name" value="HIT/MYND zinc finger-like"/>
    <property type="match status" value="1"/>
</dbReference>